<reference evidence="1" key="1">
    <citation type="submission" date="2020-10" db="EMBL/GenBank/DDBJ databases">
        <title>The Isolation and Genome Sequence of a Novel Cyanophage S-H9-2 from the Yellow Sea, China.</title>
        <authorList>
            <person name="Jiang T."/>
            <person name="Luo L."/>
        </authorList>
    </citation>
    <scope>NUCLEOTIDE SEQUENCE</scope>
</reference>
<organism evidence="1 2">
    <name type="scientific">Synechococcus phage S-H9-2</name>
    <dbReference type="NCBI Taxonomy" id="2783669"/>
    <lineage>
        <taxon>Viruses</taxon>
        <taxon>Duplodnaviria</taxon>
        <taxon>Heunggongvirae</taxon>
        <taxon>Uroviricota</taxon>
        <taxon>Caudoviricetes</taxon>
        <taxon>Pantevenvirales</taxon>
        <taxon>Kyanoviridae</taxon>
        <taxon>Yushanluvirus</taxon>
        <taxon>Yushanluvirus satich</taxon>
    </lineage>
</organism>
<dbReference type="Pfam" id="PF11246">
    <property type="entry name" value="Phage_gp53"/>
    <property type="match status" value="1"/>
</dbReference>
<dbReference type="Proteomes" id="UP000662754">
    <property type="component" value="Segment"/>
</dbReference>
<dbReference type="EMBL" id="MW147367">
    <property type="protein sequence ID" value="QPB08430.1"/>
    <property type="molecule type" value="Genomic_DNA"/>
</dbReference>
<keyword evidence="2" id="KW-1185">Reference proteome</keyword>
<evidence type="ECO:0000313" key="2">
    <source>
        <dbReference type="Proteomes" id="UP000662754"/>
    </source>
</evidence>
<dbReference type="InterPro" id="IPR022607">
    <property type="entry name" value="Phage_T4_Gp53_baseplate_wedge"/>
</dbReference>
<dbReference type="KEGG" id="vg:77945585"/>
<protein>
    <submittedName>
        <fullName evidence="1">Baseplate wedge component</fullName>
    </submittedName>
</protein>
<name>A0A873WB83_9CAUD</name>
<dbReference type="GeneID" id="77945585"/>
<proteinExistence type="predicted"/>
<dbReference type="Gene3D" id="2.60.120.260">
    <property type="entry name" value="Galactose-binding domain-like"/>
    <property type="match status" value="1"/>
</dbReference>
<evidence type="ECO:0000313" key="1">
    <source>
        <dbReference type="EMBL" id="QPB08430.1"/>
    </source>
</evidence>
<accession>A0A873WB83</accession>
<sequence>MPYFRYLPDIKYDTKPISYPFSESDFVVAKNFFRRFKLSDDFQQYAVFFRQYQIGDFEKPWQIADQFYDSPNYDWVILLTNNIINPLFDWPMDSYTFRKYLEGKYDDPYGTIKHYETYEVKDSAGVIQQQAGLIVDQHFYESPRYIVDNSSNLPQQNIARQATATIYSDSYVITGVQLDDPGSGYETAPIVQFISATGSGASATANLSPVGYIKSVNIINGGFGYTYPPIVTLGGGLDGQSATAEIDGNGVVTNINLDGVKFDTTNADQIYEFGNGTAIVPNGSGTGTTGGFDIGSTHLRFGGNSGVRYVTLNPINATAVNQVRVYAIRGNGSNGGETPDINGVEDLYIQYQVTNEGEAPDPNAWVQLGIVIDAVPNGSGSGVLDNYDFDLDAAVQQPHVYFRLYQPGNSGANYDHYGILSVNFIGATATNIADSTITLTTNPLQTSGPSALASAEVIIGKTVESITLNDSGQNYDGDATTISLVGGNPVTVATASFTYGPEWKVRIDDAGNAYGSATATFTEGGPTNGGDFAADVIVSGGQVTDVLITNQGTNYTDAPDIQISAPDQPINFFVGQIYTEDNNSWRWNGSAWEKLIRSGFKYRDSGTGLVVSPNGSSLCKPVTIFEWEEAQQEKSREIFILKPQYLDGFISQFRQANKYKDSTDFISTKLKKTGI</sequence>
<dbReference type="RefSeq" id="YP_010669415.1">
    <property type="nucleotide sequence ID" value="NC_070960.1"/>
</dbReference>